<dbReference type="InterPro" id="IPR014848">
    <property type="entry name" value="Rgp1"/>
</dbReference>
<accession>A0A1Y1UP98</accession>
<dbReference type="PANTHER" id="PTHR12507">
    <property type="entry name" value="REDUCED GROWTH PHENOTYPE 1 RGP1, YEAST -RELATED"/>
    <property type="match status" value="1"/>
</dbReference>
<reference evidence="2 3" key="1">
    <citation type="submission" date="2017-03" db="EMBL/GenBank/DDBJ databases">
        <title>Widespread Adenine N6-methylation of Active Genes in Fungi.</title>
        <authorList>
            <consortium name="DOE Joint Genome Institute"/>
            <person name="Mondo S.J."/>
            <person name="Dannebaum R.O."/>
            <person name="Kuo R.C."/>
            <person name="Louie K.B."/>
            <person name="Bewick A.J."/>
            <person name="Labutti K."/>
            <person name="Haridas S."/>
            <person name="Kuo A."/>
            <person name="Salamov A."/>
            <person name="Ahrendt S.R."/>
            <person name="Lau R."/>
            <person name="Bowen B.P."/>
            <person name="Lipzen A."/>
            <person name="Sullivan W."/>
            <person name="Andreopoulos W.B."/>
            <person name="Clum A."/>
            <person name="Lindquist E."/>
            <person name="Daum C."/>
            <person name="Northen T.R."/>
            <person name="Ramamoorthy G."/>
            <person name="Schmitz R.J."/>
            <person name="Gryganskyi A."/>
            <person name="Culley D."/>
            <person name="Magnuson J."/>
            <person name="James T.Y."/>
            <person name="O'Malley M.A."/>
            <person name="Stajich J.E."/>
            <person name="Spatafora J.W."/>
            <person name="Visel A."/>
            <person name="Grigoriev I.V."/>
        </authorList>
    </citation>
    <scope>NUCLEOTIDE SEQUENCE [LARGE SCALE GENOMIC DNA]</scope>
    <source>
        <strain evidence="2 3">NRRL Y-17943</strain>
    </source>
</reference>
<keyword evidence="3" id="KW-1185">Reference proteome</keyword>
<gene>
    <name evidence="2" type="ORF">BD324DRAFT_615266</name>
</gene>
<feature type="region of interest" description="Disordered" evidence="1">
    <location>
        <begin position="71"/>
        <end position="233"/>
    </location>
</feature>
<dbReference type="InParanoid" id="A0A1Y1UP98"/>
<comment type="caution">
    <text evidence="2">The sequence shown here is derived from an EMBL/GenBank/DDBJ whole genome shotgun (WGS) entry which is preliminary data.</text>
</comment>
<dbReference type="Proteomes" id="UP000193218">
    <property type="component" value="Unassembled WGS sequence"/>
</dbReference>
<evidence type="ECO:0000313" key="3">
    <source>
        <dbReference type="Proteomes" id="UP000193218"/>
    </source>
</evidence>
<dbReference type="Pfam" id="PF08737">
    <property type="entry name" value="Rgp1"/>
    <property type="match status" value="2"/>
</dbReference>
<dbReference type="RefSeq" id="XP_021873643.1">
    <property type="nucleotide sequence ID" value="XM_022014703.1"/>
</dbReference>
<dbReference type="EMBL" id="NBSH01000002">
    <property type="protein sequence ID" value="ORX39858.1"/>
    <property type="molecule type" value="Genomic_DNA"/>
</dbReference>
<dbReference type="GeneID" id="33556511"/>
<organism evidence="2 3">
    <name type="scientific">Kockovaella imperatae</name>
    <dbReference type="NCBI Taxonomy" id="4999"/>
    <lineage>
        <taxon>Eukaryota</taxon>
        <taxon>Fungi</taxon>
        <taxon>Dikarya</taxon>
        <taxon>Basidiomycota</taxon>
        <taxon>Agaricomycotina</taxon>
        <taxon>Tremellomycetes</taxon>
        <taxon>Tremellales</taxon>
        <taxon>Cuniculitremaceae</taxon>
        <taxon>Kockovaella</taxon>
    </lineage>
</organism>
<dbReference type="OrthoDB" id="1918at2759"/>
<name>A0A1Y1UP98_9TREE</name>
<evidence type="ECO:0000256" key="1">
    <source>
        <dbReference type="SAM" id="MobiDB-lite"/>
    </source>
</evidence>
<sequence length="723" mass="78046">MSSLFFSSSSSLPSLSSTAIDDPHLELTVTPSASAFYAGEVFTATITFRNTRKSHTVEDVPIGSRVVSAVRPQPILEPRQHEPTRPLPPRQKQIGLHLSSAPPPPPPPAANAIAGPSKPRDLHRPLHLSPNLPDDSPYSPGANPSTRAGWPTFRSPDQASRGHSRRAKSLALGKGQLSPQQLVWALGERSRTPPPLPRRPNGQNHIPDAHPHSRKQSLASPISAPVNGEDQFDSLPNVLEESSVIDLTPLSPPPIHPRSRLQQPRTTTILWAYTRLKATFHPSNAYIPPDPLLPLRSLMLHQPVGSGSLLDAPSKPSRWQPSFGTGAIGSSTRPSLTGSLFGLAKDLVSGGAGGSLEEERKRVWNLKDLPVLETHRSLLGVDIQLKEGESKSFTYSLSLPKVLPPSHRGKAFRFAYDLVVSLSVGLPGKRQKTSEILVPVRVWAHVSVADNIPMYDILKPVMGAQEGVVATPSDKKGVSEDRSLEAYAKGLLDGPIVSPSEVSATRPLEQAHCGEAVEVLSRHSPKSTYDIAKDGQPVATLTLTKTVFRLGESVVGLVMFNGKNERRVLRFSAFLESHEIIPETLRPDCYSPDLSRLHADFHTAYAINTKQMAFSLDIPSDATPAFGLLTGSGGDPGGLEWRVRLSMCVSTKGVHLVPIAKATGAAAEGQVSTASSSIAPLVPVKRDTDVWREQETEIIECDIPIRVLAGNTAFLVRPSTQII</sequence>
<protein>
    <submittedName>
        <fullName evidence="2">Rgp1-domain-containing protein</fullName>
    </submittedName>
</protein>
<evidence type="ECO:0000313" key="2">
    <source>
        <dbReference type="EMBL" id="ORX39858.1"/>
    </source>
</evidence>
<proteinExistence type="predicted"/>
<dbReference type="AlphaFoldDB" id="A0A1Y1UP98"/>
<dbReference type="STRING" id="4999.A0A1Y1UP98"/>